<evidence type="ECO:0008006" key="2">
    <source>
        <dbReference type="Google" id="ProtNLM"/>
    </source>
</evidence>
<dbReference type="EMBL" id="DTFF01000014">
    <property type="protein sequence ID" value="HGI87108.1"/>
    <property type="molecule type" value="Genomic_DNA"/>
</dbReference>
<gene>
    <name evidence="1" type="ORF">ENV14_01735</name>
</gene>
<organism evidence="1">
    <name type="scientific">Ignisphaera aggregans</name>
    <dbReference type="NCBI Taxonomy" id="334771"/>
    <lineage>
        <taxon>Archaea</taxon>
        <taxon>Thermoproteota</taxon>
        <taxon>Thermoprotei</taxon>
        <taxon>Desulfurococcales</taxon>
        <taxon>Desulfurococcaceae</taxon>
        <taxon>Ignisphaera</taxon>
    </lineage>
</organism>
<reference evidence="1" key="1">
    <citation type="journal article" date="2020" name="mSystems">
        <title>Genome- and Community-Level Interaction Insights into Carbon Utilization and Element Cycling Functions of Hydrothermarchaeota in Hydrothermal Sediment.</title>
        <authorList>
            <person name="Zhou Z."/>
            <person name="Liu Y."/>
            <person name="Xu W."/>
            <person name="Pan J."/>
            <person name="Luo Z.H."/>
            <person name="Li M."/>
        </authorList>
    </citation>
    <scope>NUCLEOTIDE SEQUENCE [LARGE SCALE GENOMIC DNA]</scope>
    <source>
        <strain evidence="1">SpSt-732</strain>
    </source>
</reference>
<proteinExistence type="predicted"/>
<comment type="caution">
    <text evidence="1">The sequence shown here is derived from an EMBL/GenBank/DDBJ whole genome shotgun (WGS) entry which is preliminary data.</text>
</comment>
<dbReference type="InterPro" id="IPR036412">
    <property type="entry name" value="HAD-like_sf"/>
</dbReference>
<sequence length="275" mass="31373">MQFIDCKVFHALWLTDIDNTLLPISIKRDLVHIELLGNFLRDLSYYCILVVPVTFKTLSEIEYISNLMGYEFPIVIVEGGCAIIFNHSFSGQGSAMIELCRGRQTIVKVLEAFDNPCKESVLMLTKQGAEFASKILGIPREEAVHALKRRYTELVYSEEPKCINVLTKFVERVGLKVVQSRKVAHLTEALKEDAVKELLKMLLHRIAGPIIASGDSIFDRGFLELADTPIIVSKNAYEWFKRYPYISIWGDIPYDLLNCVSRILLLKPWQANVKF</sequence>
<evidence type="ECO:0000313" key="1">
    <source>
        <dbReference type="EMBL" id="HGI87108.1"/>
    </source>
</evidence>
<accession>A0A7C4FGU3</accession>
<dbReference type="AlphaFoldDB" id="A0A7C4FGU3"/>
<dbReference type="InterPro" id="IPR023214">
    <property type="entry name" value="HAD_sf"/>
</dbReference>
<name>A0A7C4FGU3_9CREN</name>
<dbReference type="Gene3D" id="3.30.980.20">
    <property type="entry name" value="Putative mannosyl-3-phosphoglycerate phosphatase, domain 2"/>
    <property type="match status" value="1"/>
</dbReference>
<protein>
    <recommendedName>
        <fullName evidence="2">HAD family hydrolase</fullName>
    </recommendedName>
</protein>
<dbReference type="SUPFAM" id="SSF56784">
    <property type="entry name" value="HAD-like"/>
    <property type="match status" value="1"/>
</dbReference>
<dbReference type="Gene3D" id="3.40.50.1000">
    <property type="entry name" value="HAD superfamily/HAD-like"/>
    <property type="match status" value="1"/>
</dbReference>